<protein>
    <submittedName>
        <fullName evidence="5">Transcriptional regulator, GntR family</fullName>
    </submittedName>
</protein>
<reference evidence="5 6" key="1">
    <citation type="journal article" date="2010" name="Stand. Genomic Sci.">
        <title>Complete genome sequence of Thermaerobacter marianensis type strain (7p75a).</title>
        <authorList>
            <person name="Han C."/>
            <person name="Gu W."/>
            <person name="Zhang X."/>
            <person name="Lapidus A."/>
            <person name="Nolan M."/>
            <person name="Copeland A."/>
            <person name="Lucas S."/>
            <person name="Del Rio T.G."/>
            <person name="Tice H."/>
            <person name="Cheng J.F."/>
            <person name="Tapia R."/>
            <person name="Goodwin L."/>
            <person name="Pitluck S."/>
            <person name="Pagani I."/>
            <person name="Ivanova N."/>
            <person name="Mavromatis K."/>
            <person name="Mikhailova N."/>
            <person name="Pati A."/>
            <person name="Chen A."/>
            <person name="Palaniappan K."/>
            <person name="Land M."/>
            <person name="Hauser L."/>
            <person name="Chang Y.J."/>
            <person name="Jeffries C.D."/>
            <person name="Schneider S."/>
            <person name="Rohde M."/>
            <person name="Goker M."/>
            <person name="Pukall R."/>
            <person name="Woyke T."/>
            <person name="Bristow J."/>
            <person name="Eisen J.A."/>
            <person name="Markowitz V."/>
            <person name="Hugenholtz P."/>
            <person name="Kyrpides N.C."/>
            <person name="Klenk H.P."/>
            <person name="Detter J.C."/>
        </authorList>
    </citation>
    <scope>NUCLEOTIDE SEQUENCE [LARGE SCALE GENOMIC DNA]</scope>
    <source>
        <strain evidence="6">ATCC 700841 / DSM 12885 / JCM 10246 / 7p75a</strain>
    </source>
</reference>
<dbReference type="SUPFAM" id="SSF48008">
    <property type="entry name" value="GntR ligand-binding domain-like"/>
    <property type="match status" value="1"/>
</dbReference>
<dbReference type="SUPFAM" id="SSF46785">
    <property type="entry name" value="Winged helix' DNA-binding domain"/>
    <property type="match status" value="1"/>
</dbReference>
<organism evidence="5 6">
    <name type="scientific">Thermaerobacter marianensis (strain ATCC 700841 / DSM 12885 / JCM 10246 / 7p75a)</name>
    <dbReference type="NCBI Taxonomy" id="644966"/>
    <lineage>
        <taxon>Bacteria</taxon>
        <taxon>Bacillati</taxon>
        <taxon>Bacillota</taxon>
        <taxon>Clostridia</taxon>
        <taxon>Eubacteriales</taxon>
        <taxon>Clostridiales Family XVII. Incertae Sedis</taxon>
        <taxon>Thermaerobacter</taxon>
    </lineage>
</organism>
<reference evidence="6" key="2">
    <citation type="journal article" date="2010" name="Stand. Genomic Sci.">
        <title>Complete genome sequence of Thermaerobacter marianensis type strain (7p75aT).</title>
        <authorList>
            <person name="Han C."/>
            <person name="Gu W."/>
            <person name="Zhang X."/>
            <person name="Lapidus A."/>
            <person name="Nolan M."/>
            <person name="Copeland A."/>
            <person name="Lucas S."/>
            <person name="Glavina Del Rio T."/>
            <person name="Tice H."/>
            <person name="Cheng J."/>
            <person name="Tapia R."/>
            <person name="Goodwin L."/>
            <person name="Pitluck S."/>
            <person name="Pagani I."/>
            <person name="Ivanova N."/>
            <person name="Mavromatis K."/>
            <person name="Mikhailova N."/>
            <person name="Pati A."/>
            <person name="Chen A."/>
            <person name="Palaniappan K."/>
            <person name="Land M."/>
            <person name="Hauser L."/>
            <person name="Chang Y."/>
            <person name="Jeffries C."/>
            <person name="Schneider S."/>
            <person name="Rohde M."/>
            <person name="Goker M."/>
            <person name="Pukall R."/>
            <person name="Woyke T."/>
            <person name="Bristow J."/>
            <person name="Eisen J."/>
            <person name="Markowitz V."/>
            <person name="Hugenholtz P."/>
            <person name="Kyrpides N."/>
            <person name="Klenk H."/>
            <person name="Detter J."/>
        </authorList>
    </citation>
    <scope>NUCLEOTIDE SEQUENCE [LARGE SCALE GENOMIC DNA]</scope>
    <source>
        <strain evidence="6">ATCC 700841 / DSM 12885 / JCM 10246 / 7p75a</strain>
    </source>
</reference>
<dbReference type="InterPro" id="IPR036390">
    <property type="entry name" value="WH_DNA-bd_sf"/>
</dbReference>
<dbReference type="Pfam" id="PF00392">
    <property type="entry name" value="GntR"/>
    <property type="match status" value="1"/>
</dbReference>
<keyword evidence="3" id="KW-0804">Transcription</keyword>
<sequence>MTSKQELAYQAIRRRILDGTYGPGYRLVIDTLARELGVSPVPVREAIRRLEAEGWVVYRAHAGAEVAPADPDQWEHLMEVLAVLEGAASAAAAPHLTPADLDHLEAINQAMARALEHVDVMAFSRLNRQFHFAIYAGCPNPYLTELLHQTWDRLDRIRSTIFRYVPHRGWESIAEHRQLLDLIRTGAEPGTIEAFARQHKLRTVAAYRTRTVEEGRPTAWPVRRRGT</sequence>
<evidence type="ECO:0000256" key="2">
    <source>
        <dbReference type="ARBA" id="ARBA00023125"/>
    </source>
</evidence>
<dbReference type="SMART" id="SM00895">
    <property type="entry name" value="FCD"/>
    <property type="match status" value="1"/>
</dbReference>
<dbReference type="GO" id="GO:0003700">
    <property type="term" value="F:DNA-binding transcription factor activity"/>
    <property type="evidence" value="ECO:0007669"/>
    <property type="project" value="InterPro"/>
</dbReference>
<keyword evidence="2" id="KW-0238">DNA-binding</keyword>
<dbReference type="InterPro" id="IPR036388">
    <property type="entry name" value="WH-like_DNA-bd_sf"/>
</dbReference>
<evidence type="ECO:0000313" key="6">
    <source>
        <dbReference type="Proteomes" id="UP000008915"/>
    </source>
</evidence>
<dbReference type="PANTHER" id="PTHR43537">
    <property type="entry name" value="TRANSCRIPTIONAL REGULATOR, GNTR FAMILY"/>
    <property type="match status" value="1"/>
</dbReference>
<dbReference type="Gene3D" id="1.10.10.10">
    <property type="entry name" value="Winged helix-like DNA-binding domain superfamily/Winged helix DNA-binding domain"/>
    <property type="match status" value="1"/>
</dbReference>
<proteinExistence type="predicted"/>
<evidence type="ECO:0000259" key="4">
    <source>
        <dbReference type="PROSITE" id="PS50949"/>
    </source>
</evidence>
<evidence type="ECO:0000313" key="5">
    <source>
        <dbReference type="EMBL" id="ADU51923.1"/>
    </source>
</evidence>
<dbReference type="Gene3D" id="1.20.120.530">
    <property type="entry name" value="GntR ligand-binding domain-like"/>
    <property type="match status" value="1"/>
</dbReference>
<dbReference type="InterPro" id="IPR011711">
    <property type="entry name" value="GntR_C"/>
</dbReference>
<dbReference type="EMBL" id="CP002344">
    <property type="protein sequence ID" value="ADU51923.1"/>
    <property type="molecule type" value="Genomic_DNA"/>
</dbReference>
<dbReference type="PANTHER" id="PTHR43537:SF24">
    <property type="entry name" value="GLUCONATE OPERON TRANSCRIPTIONAL REPRESSOR"/>
    <property type="match status" value="1"/>
</dbReference>
<dbReference type="GO" id="GO:0003677">
    <property type="term" value="F:DNA binding"/>
    <property type="evidence" value="ECO:0007669"/>
    <property type="project" value="UniProtKB-KW"/>
</dbReference>
<dbReference type="STRING" id="644966.Tmar_1822"/>
<dbReference type="InterPro" id="IPR000524">
    <property type="entry name" value="Tscrpt_reg_HTH_GntR"/>
</dbReference>
<dbReference type="RefSeq" id="WP_013496224.1">
    <property type="nucleotide sequence ID" value="NC_014831.1"/>
</dbReference>
<dbReference type="PROSITE" id="PS50949">
    <property type="entry name" value="HTH_GNTR"/>
    <property type="match status" value="1"/>
</dbReference>
<gene>
    <name evidence="5" type="ordered locus">Tmar_1822</name>
</gene>
<keyword evidence="6" id="KW-1185">Reference proteome</keyword>
<dbReference type="HOGENOM" id="CLU_017584_5_4_9"/>
<dbReference type="SMART" id="SM00345">
    <property type="entry name" value="HTH_GNTR"/>
    <property type="match status" value="1"/>
</dbReference>
<dbReference type="KEGG" id="tmr:Tmar_1822"/>
<evidence type="ECO:0000256" key="1">
    <source>
        <dbReference type="ARBA" id="ARBA00023015"/>
    </source>
</evidence>
<dbReference type="Proteomes" id="UP000008915">
    <property type="component" value="Chromosome"/>
</dbReference>
<dbReference type="Pfam" id="PF07729">
    <property type="entry name" value="FCD"/>
    <property type="match status" value="1"/>
</dbReference>
<keyword evidence="1" id="KW-0805">Transcription regulation</keyword>
<name>E6SIB2_THEM7</name>
<dbReference type="CDD" id="cd07377">
    <property type="entry name" value="WHTH_GntR"/>
    <property type="match status" value="1"/>
</dbReference>
<accession>E6SIB2</accession>
<dbReference type="InterPro" id="IPR008920">
    <property type="entry name" value="TF_FadR/GntR_C"/>
</dbReference>
<dbReference type="AlphaFoldDB" id="E6SIB2"/>
<evidence type="ECO:0000256" key="3">
    <source>
        <dbReference type="ARBA" id="ARBA00023163"/>
    </source>
</evidence>
<dbReference type="eggNOG" id="COG1802">
    <property type="taxonomic scope" value="Bacteria"/>
</dbReference>
<feature type="domain" description="HTH gntR-type" evidence="4">
    <location>
        <begin position="2"/>
        <end position="69"/>
    </location>
</feature>